<proteinExistence type="predicted"/>
<evidence type="ECO:0000256" key="1">
    <source>
        <dbReference type="SAM" id="MobiDB-lite"/>
    </source>
</evidence>
<gene>
    <name evidence="3" type="ORF">RMAR1173_LOCUS19473</name>
</gene>
<reference evidence="3" key="1">
    <citation type="submission" date="2021-01" db="EMBL/GenBank/DDBJ databases">
        <authorList>
            <person name="Corre E."/>
            <person name="Pelletier E."/>
            <person name="Niang G."/>
            <person name="Scheremetjew M."/>
            <person name="Finn R."/>
            <person name="Kale V."/>
            <person name="Holt S."/>
            <person name="Cochrane G."/>
            <person name="Meng A."/>
            <person name="Brown T."/>
            <person name="Cohen L."/>
        </authorList>
    </citation>
    <scope>NUCLEOTIDE SEQUENCE</scope>
    <source>
        <strain evidence="3">CCMP1243</strain>
    </source>
</reference>
<accession>A0A7S2STM2</accession>
<feature type="signal peptide" evidence="2">
    <location>
        <begin position="1"/>
        <end position="19"/>
    </location>
</feature>
<evidence type="ECO:0000313" key="3">
    <source>
        <dbReference type="EMBL" id="CAD9708481.1"/>
    </source>
</evidence>
<keyword evidence="2" id="KW-0732">Signal</keyword>
<dbReference type="EMBL" id="HBHJ01029397">
    <property type="protein sequence ID" value="CAD9708481.1"/>
    <property type="molecule type" value="Transcribed_RNA"/>
</dbReference>
<feature type="compositionally biased region" description="Low complexity" evidence="1">
    <location>
        <begin position="82"/>
        <end position="99"/>
    </location>
</feature>
<sequence length="151" mass="16754">MRGWVGVLWLVAASGFCGGRGTCSRASSPPAAAFGFVQTASPCARKLERRRTCLYGGAAERWRQNLEEELRRRNLSTESTESSAQGRSGAASARGNQSGTTGKSRYVPPEQWNHTIDMSYENRVRFDAQQNGNRWRQNEILRQSIQREGGG</sequence>
<name>A0A7S2STM2_9STRA</name>
<feature type="chain" id="PRO_5031443247" evidence="2">
    <location>
        <begin position="20"/>
        <end position="151"/>
    </location>
</feature>
<feature type="region of interest" description="Disordered" evidence="1">
    <location>
        <begin position="71"/>
        <end position="112"/>
    </location>
</feature>
<evidence type="ECO:0000256" key="2">
    <source>
        <dbReference type="SAM" id="SignalP"/>
    </source>
</evidence>
<feature type="region of interest" description="Disordered" evidence="1">
    <location>
        <begin position="129"/>
        <end position="151"/>
    </location>
</feature>
<dbReference type="AlphaFoldDB" id="A0A7S2STM2"/>
<protein>
    <submittedName>
        <fullName evidence="3">Uncharacterized protein</fullName>
    </submittedName>
</protein>
<organism evidence="3">
    <name type="scientific">Rhizochromulina marina</name>
    <dbReference type="NCBI Taxonomy" id="1034831"/>
    <lineage>
        <taxon>Eukaryota</taxon>
        <taxon>Sar</taxon>
        <taxon>Stramenopiles</taxon>
        <taxon>Ochrophyta</taxon>
        <taxon>Dictyochophyceae</taxon>
        <taxon>Rhizochromulinales</taxon>
        <taxon>Rhizochromulina</taxon>
    </lineage>
</organism>